<dbReference type="SUPFAM" id="SSF52540">
    <property type="entry name" value="P-loop containing nucleoside triphosphate hydrolases"/>
    <property type="match status" value="1"/>
</dbReference>
<dbReference type="SMART" id="SM00175">
    <property type="entry name" value="RAB"/>
    <property type="match status" value="1"/>
</dbReference>
<dbReference type="Proteomes" id="UP001302126">
    <property type="component" value="Unassembled WGS sequence"/>
</dbReference>
<name>A0AAN6WZQ1_9PEZI</name>
<dbReference type="GO" id="GO:0003924">
    <property type="term" value="F:GTPase activity"/>
    <property type="evidence" value="ECO:0007669"/>
    <property type="project" value="InterPro"/>
</dbReference>
<dbReference type="InterPro" id="IPR050227">
    <property type="entry name" value="Rab"/>
</dbReference>
<keyword evidence="2" id="KW-0342">GTP-binding</keyword>
<dbReference type="GO" id="GO:0005525">
    <property type="term" value="F:GTP binding"/>
    <property type="evidence" value="ECO:0007669"/>
    <property type="project" value="UniProtKB-KW"/>
</dbReference>
<dbReference type="PANTHER" id="PTHR47977">
    <property type="entry name" value="RAS-RELATED PROTEIN RAB"/>
    <property type="match status" value="1"/>
</dbReference>
<sequence>MVNSFLWTPEEATYLKAVLRWQDDAPAASEQDRKRRRQQAEEAEWRRKQELLSQEKPAGEFRVLVIGGKGTGKSSILTRFAQNTFTTSPSTSKNHPNSNSNNTHDPFYEKGCRHPILLSPSPSQTSSFPFPTPPASPSPPSSSSSPQKEKKYIIDALEFPSQHLLSNPLLEQALAITECAVLVYDVTDEASFRLCLGVAEFIRDHFSGSSSPSSPSYQSQSQKRLYEVVLVGTKADVDNSESESDDPANRRQVSYTEGKKAAAGISMPGGSEGIPFLEVSAKTGENVFEIFPTVGREILRLKKLAQTKREQQAEKEVRDRLANGEGFNGSTQEKGARSGRVIWLKDLMCESH</sequence>
<accession>A0AAN6WZQ1</accession>
<evidence type="ECO:0000313" key="4">
    <source>
        <dbReference type="EMBL" id="KAK4190618.1"/>
    </source>
</evidence>
<evidence type="ECO:0000256" key="2">
    <source>
        <dbReference type="ARBA" id="ARBA00023134"/>
    </source>
</evidence>
<dbReference type="AlphaFoldDB" id="A0AAN6WZQ1"/>
<reference evidence="4" key="1">
    <citation type="journal article" date="2023" name="Mol. Phylogenet. Evol.">
        <title>Genome-scale phylogeny and comparative genomics of the fungal order Sordariales.</title>
        <authorList>
            <person name="Hensen N."/>
            <person name="Bonometti L."/>
            <person name="Westerberg I."/>
            <person name="Brannstrom I.O."/>
            <person name="Guillou S."/>
            <person name="Cros-Aarteil S."/>
            <person name="Calhoun S."/>
            <person name="Haridas S."/>
            <person name="Kuo A."/>
            <person name="Mondo S."/>
            <person name="Pangilinan J."/>
            <person name="Riley R."/>
            <person name="LaButti K."/>
            <person name="Andreopoulos B."/>
            <person name="Lipzen A."/>
            <person name="Chen C."/>
            <person name="Yan M."/>
            <person name="Daum C."/>
            <person name="Ng V."/>
            <person name="Clum A."/>
            <person name="Steindorff A."/>
            <person name="Ohm R.A."/>
            <person name="Martin F."/>
            <person name="Silar P."/>
            <person name="Natvig D.O."/>
            <person name="Lalanne C."/>
            <person name="Gautier V."/>
            <person name="Ament-Velasquez S.L."/>
            <person name="Kruys A."/>
            <person name="Hutchinson M.I."/>
            <person name="Powell A.J."/>
            <person name="Barry K."/>
            <person name="Miller A.N."/>
            <person name="Grigoriev I.V."/>
            <person name="Debuchy R."/>
            <person name="Gladieux P."/>
            <person name="Hiltunen Thoren M."/>
            <person name="Johannesson H."/>
        </authorList>
    </citation>
    <scope>NUCLEOTIDE SEQUENCE</scope>
    <source>
        <strain evidence="4">PSN309</strain>
    </source>
</reference>
<dbReference type="Gene3D" id="3.40.50.300">
    <property type="entry name" value="P-loop containing nucleotide triphosphate hydrolases"/>
    <property type="match status" value="1"/>
</dbReference>
<dbReference type="SMART" id="SM00173">
    <property type="entry name" value="RAS"/>
    <property type="match status" value="1"/>
</dbReference>
<feature type="region of interest" description="Disordered" evidence="3">
    <location>
        <begin position="85"/>
        <end position="149"/>
    </location>
</feature>
<feature type="compositionally biased region" description="Basic and acidic residues" evidence="3">
    <location>
        <begin position="30"/>
        <end position="48"/>
    </location>
</feature>
<reference evidence="4" key="2">
    <citation type="submission" date="2023-05" db="EMBL/GenBank/DDBJ databases">
        <authorList>
            <consortium name="Lawrence Berkeley National Laboratory"/>
            <person name="Steindorff A."/>
            <person name="Hensen N."/>
            <person name="Bonometti L."/>
            <person name="Westerberg I."/>
            <person name="Brannstrom I.O."/>
            <person name="Guillou S."/>
            <person name="Cros-Aarteil S."/>
            <person name="Calhoun S."/>
            <person name="Haridas S."/>
            <person name="Kuo A."/>
            <person name="Mondo S."/>
            <person name="Pangilinan J."/>
            <person name="Riley R."/>
            <person name="Labutti K."/>
            <person name="Andreopoulos B."/>
            <person name="Lipzen A."/>
            <person name="Chen C."/>
            <person name="Yanf M."/>
            <person name="Daum C."/>
            <person name="Ng V."/>
            <person name="Clum A."/>
            <person name="Ohm R."/>
            <person name="Martin F."/>
            <person name="Silar P."/>
            <person name="Natvig D."/>
            <person name="Lalanne C."/>
            <person name="Gautier V."/>
            <person name="Ament-Velasquez S.L."/>
            <person name="Kruys A."/>
            <person name="Hutchinson M.I."/>
            <person name="Powell A.J."/>
            <person name="Barry K."/>
            <person name="Miller A.N."/>
            <person name="Grigoriev I.V."/>
            <person name="Debuchy R."/>
            <person name="Gladieux P."/>
            <person name="Thoren M.H."/>
            <person name="Johannesson H."/>
        </authorList>
    </citation>
    <scope>NUCLEOTIDE SEQUENCE</scope>
    <source>
        <strain evidence="4">PSN309</strain>
    </source>
</reference>
<keyword evidence="5" id="KW-1185">Reference proteome</keyword>
<proteinExistence type="predicted"/>
<feature type="compositionally biased region" description="Polar residues" evidence="3">
    <location>
        <begin position="85"/>
        <end position="104"/>
    </location>
</feature>
<gene>
    <name evidence="4" type="ORF">QBC35DRAFT_513076</name>
</gene>
<dbReference type="InterPro" id="IPR001806">
    <property type="entry name" value="Small_GTPase"/>
</dbReference>
<comment type="caution">
    <text evidence="4">The sequence shown here is derived from an EMBL/GenBank/DDBJ whole genome shotgun (WGS) entry which is preliminary data.</text>
</comment>
<dbReference type="PRINTS" id="PR00449">
    <property type="entry name" value="RASTRNSFRMNG"/>
</dbReference>
<protein>
    <submittedName>
        <fullName evidence="4">Ras-related and estrogen-regulated growth inhibitor-like protein</fullName>
    </submittedName>
</protein>
<evidence type="ECO:0000313" key="5">
    <source>
        <dbReference type="Proteomes" id="UP001302126"/>
    </source>
</evidence>
<dbReference type="Pfam" id="PF00071">
    <property type="entry name" value="Ras"/>
    <property type="match status" value="1"/>
</dbReference>
<feature type="region of interest" description="Disordered" evidence="3">
    <location>
        <begin position="309"/>
        <end position="336"/>
    </location>
</feature>
<dbReference type="InterPro" id="IPR027417">
    <property type="entry name" value="P-loop_NTPase"/>
</dbReference>
<feature type="compositionally biased region" description="Low complexity" evidence="3">
    <location>
        <begin position="119"/>
        <end position="129"/>
    </location>
</feature>
<dbReference type="EMBL" id="MU864364">
    <property type="protein sequence ID" value="KAK4190618.1"/>
    <property type="molecule type" value="Genomic_DNA"/>
</dbReference>
<evidence type="ECO:0000256" key="1">
    <source>
        <dbReference type="ARBA" id="ARBA00022741"/>
    </source>
</evidence>
<evidence type="ECO:0000256" key="3">
    <source>
        <dbReference type="SAM" id="MobiDB-lite"/>
    </source>
</evidence>
<keyword evidence="1" id="KW-0547">Nucleotide-binding</keyword>
<dbReference type="PROSITE" id="PS51421">
    <property type="entry name" value="RAS"/>
    <property type="match status" value="1"/>
</dbReference>
<feature type="compositionally biased region" description="Pro residues" evidence="3">
    <location>
        <begin position="130"/>
        <end position="140"/>
    </location>
</feature>
<feature type="region of interest" description="Disordered" evidence="3">
    <location>
        <begin position="25"/>
        <end position="48"/>
    </location>
</feature>
<organism evidence="4 5">
    <name type="scientific">Podospora australis</name>
    <dbReference type="NCBI Taxonomy" id="1536484"/>
    <lineage>
        <taxon>Eukaryota</taxon>
        <taxon>Fungi</taxon>
        <taxon>Dikarya</taxon>
        <taxon>Ascomycota</taxon>
        <taxon>Pezizomycotina</taxon>
        <taxon>Sordariomycetes</taxon>
        <taxon>Sordariomycetidae</taxon>
        <taxon>Sordariales</taxon>
        <taxon>Podosporaceae</taxon>
        <taxon>Podospora</taxon>
    </lineage>
</organism>
<dbReference type="PROSITE" id="PS51419">
    <property type="entry name" value="RAB"/>
    <property type="match status" value="1"/>
</dbReference>
<feature type="region of interest" description="Disordered" evidence="3">
    <location>
        <begin position="236"/>
        <end position="264"/>
    </location>
</feature>
<feature type="compositionally biased region" description="Basic and acidic residues" evidence="3">
    <location>
        <begin position="309"/>
        <end position="322"/>
    </location>
</feature>